<dbReference type="Proteomes" id="UP000035199">
    <property type="component" value="Chromosome"/>
</dbReference>
<dbReference type="PROSITE" id="PS51462">
    <property type="entry name" value="NUDIX"/>
    <property type="match status" value="1"/>
</dbReference>
<dbReference type="KEGG" id="cmv:CMUST_07265"/>
<dbReference type="PANTHER" id="PTHR21340:SF0">
    <property type="entry name" value="BIS(5'-NUCLEOSYL)-TETRAPHOSPHATASE [ASYMMETRICAL]"/>
    <property type="match status" value="1"/>
</dbReference>
<dbReference type="EMBL" id="CP011542">
    <property type="protein sequence ID" value="AKK05783.1"/>
    <property type="molecule type" value="Genomic_DNA"/>
</dbReference>
<reference evidence="4" key="2">
    <citation type="submission" date="2015-05" db="EMBL/GenBank/DDBJ databases">
        <title>Complete genome sequence of Corynebacterium mustelae DSM 45274, isolated from various tissues of a male ferret with lethal sepsis.</title>
        <authorList>
            <person name="Ruckert C."/>
            <person name="Albersmeier A."/>
            <person name="Winkler A."/>
            <person name="Tauch A."/>
        </authorList>
    </citation>
    <scope>NUCLEOTIDE SEQUENCE [LARGE SCALE GENOMIC DNA]</scope>
    <source>
        <strain evidence="4">DSM 45274</strain>
    </source>
</reference>
<gene>
    <name evidence="3" type="ORF">CMUST_07265</name>
</gene>
<dbReference type="SUPFAM" id="SSF55811">
    <property type="entry name" value="Nudix"/>
    <property type="match status" value="1"/>
</dbReference>
<dbReference type="PROSITE" id="PS00893">
    <property type="entry name" value="NUDIX_BOX"/>
    <property type="match status" value="1"/>
</dbReference>
<feature type="domain" description="Nudix hydrolase" evidence="2">
    <location>
        <begin position="41"/>
        <end position="168"/>
    </location>
</feature>
<dbReference type="SMART" id="SM00855">
    <property type="entry name" value="PGAM"/>
    <property type="match status" value="1"/>
</dbReference>
<dbReference type="GO" id="GO:0006754">
    <property type="term" value="P:ATP biosynthetic process"/>
    <property type="evidence" value="ECO:0007669"/>
    <property type="project" value="TreeGrafter"/>
</dbReference>
<dbReference type="Gene3D" id="3.90.79.10">
    <property type="entry name" value="Nucleoside Triphosphate Pyrophosphohydrolase"/>
    <property type="match status" value="1"/>
</dbReference>
<dbReference type="PANTHER" id="PTHR21340">
    <property type="entry name" value="DIADENOSINE 5,5-P1,P4-TETRAPHOSPHATE PYROPHOSPHOHYDROLASE MUTT"/>
    <property type="match status" value="1"/>
</dbReference>
<evidence type="ECO:0000256" key="1">
    <source>
        <dbReference type="ARBA" id="ARBA00022801"/>
    </source>
</evidence>
<dbReference type="InterPro" id="IPR029033">
    <property type="entry name" value="His_PPase_superfam"/>
</dbReference>
<keyword evidence="1" id="KW-0378">Hydrolase</keyword>
<dbReference type="PATRIC" id="fig|571915.4.peg.1550"/>
<dbReference type="OrthoDB" id="4287477at2"/>
<dbReference type="Gene3D" id="3.40.50.1240">
    <property type="entry name" value="Phosphoglycerate mutase-like"/>
    <property type="match status" value="1"/>
</dbReference>
<dbReference type="GO" id="GO:0004081">
    <property type="term" value="F:bis(5'-nucleosyl)-tetraphosphatase (asymmetrical) activity"/>
    <property type="evidence" value="ECO:0007669"/>
    <property type="project" value="TreeGrafter"/>
</dbReference>
<name>A0A0G3H1U5_9CORY</name>
<dbReference type="STRING" id="571915.CMUST_07265"/>
<dbReference type="InterPro" id="IPR013078">
    <property type="entry name" value="His_Pase_superF_clade-1"/>
</dbReference>
<dbReference type="Pfam" id="PF00293">
    <property type="entry name" value="NUDIX"/>
    <property type="match status" value="1"/>
</dbReference>
<dbReference type="SUPFAM" id="SSF53254">
    <property type="entry name" value="Phosphoglycerate mutase-like"/>
    <property type="match status" value="1"/>
</dbReference>
<accession>A0A0G3H1U5</accession>
<evidence type="ECO:0000313" key="4">
    <source>
        <dbReference type="Proteomes" id="UP000035199"/>
    </source>
</evidence>
<proteinExistence type="predicted"/>
<sequence>MTDVTKQPPTPQSLPATPQTGEFLSGRFQEIPADVSVGIHHPVFAAGAVLWRHNDADEIEFACIHRPFYDDWSLAKGKVDPGESLPVAAVREITEETGYHIQLGKLLGRVTYPVRNRTKVVYYWVSEVLGGEFHPNDEVDEIRWLPLDTARELLTYPADKQVLDKAAKRCMTPTTARIILVRHAKAHSRNIWTDDDHLRPLTKKGKRQAHFLAPLVATYRPDRVFSAPPVRCIDTAAAIADHINLTPTIAPEAGDDAWITSLVQCQQWFSDIINSGGTSVVVSQGLLIPDLVAWLSATGTLPMDSFPAKKASVWVLSFSDGALTGADYFATPLPIRE</sequence>
<dbReference type="AlphaFoldDB" id="A0A0G3H1U5"/>
<reference evidence="3 4" key="1">
    <citation type="journal article" date="2015" name="Genome Announc.">
        <title>Complete Genome Sequence of the Type Strain Corynebacterium mustelae DSM 45274, Isolated from Various Tissues of a Male Ferret with Lethal Sepsis.</title>
        <authorList>
            <person name="Ruckert C."/>
            <person name="Eimer J."/>
            <person name="Winkler A."/>
            <person name="Tauch A."/>
        </authorList>
    </citation>
    <scope>NUCLEOTIDE SEQUENCE [LARGE SCALE GENOMIC DNA]</scope>
    <source>
        <strain evidence="3 4">DSM 45274</strain>
    </source>
</reference>
<organism evidence="3 4">
    <name type="scientific">Corynebacterium mustelae</name>
    <dbReference type="NCBI Taxonomy" id="571915"/>
    <lineage>
        <taxon>Bacteria</taxon>
        <taxon>Bacillati</taxon>
        <taxon>Actinomycetota</taxon>
        <taxon>Actinomycetes</taxon>
        <taxon>Mycobacteriales</taxon>
        <taxon>Corynebacteriaceae</taxon>
        <taxon>Corynebacterium</taxon>
    </lineage>
</organism>
<evidence type="ECO:0000259" key="2">
    <source>
        <dbReference type="PROSITE" id="PS51462"/>
    </source>
</evidence>
<dbReference type="InterPro" id="IPR000086">
    <property type="entry name" value="NUDIX_hydrolase_dom"/>
</dbReference>
<dbReference type="RefSeq" id="WP_047261928.1">
    <property type="nucleotide sequence ID" value="NZ_CP011542.1"/>
</dbReference>
<dbReference type="InterPro" id="IPR051325">
    <property type="entry name" value="Nudix_hydrolase_domain"/>
</dbReference>
<evidence type="ECO:0000313" key="3">
    <source>
        <dbReference type="EMBL" id="AKK05783.1"/>
    </source>
</evidence>
<protein>
    <submittedName>
        <fullName evidence="3">Phosphohistidine phosphatase SixA</fullName>
    </submittedName>
</protein>
<dbReference type="CDD" id="cd07067">
    <property type="entry name" value="HP_PGM_like"/>
    <property type="match status" value="1"/>
</dbReference>
<dbReference type="Pfam" id="PF00300">
    <property type="entry name" value="His_Phos_1"/>
    <property type="match status" value="1"/>
</dbReference>
<dbReference type="InterPro" id="IPR020084">
    <property type="entry name" value="NUDIX_hydrolase_CS"/>
</dbReference>
<dbReference type="CDD" id="cd03673">
    <property type="entry name" value="NUDIX_Ap6A_hydrolase"/>
    <property type="match status" value="1"/>
</dbReference>
<keyword evidence="4" id="KW-1185">Reference proteome</keyword>
<dbReference type="GO" id="GO:0006167">
    <property type="term" value="P:AMP biosynthetic process"/>
    <property type="evidence" value="ECO:0007669"/>
    <property type="project" value="TreeGrafter"/>
</dbReference>
<dbReference type="InterPro" id="IPR015797">
    <property type="entry name" value="NUDIX_hydrolase-like_dom_sf"/>
</dbReference>